<proteinExistence type="predicted"/>
<dbReference type="Gene3D" id="3.30.200.20">
    <property type="entry name" value="Phosphorylase Kinase, domain 1"/>
    <property type="match status" value="1"/>
</dbReference>
<keyword evidence="12" id="KW-1185">Reference proteome</keyword>
<feature type="domain" description="Protein kinase" evidence="10">
    <location>
        <begin position="229"/>
        <end position="549"/>
    </location>
</feature>
<evidence type="ECO:0000256" key="1">
    <source>
        <dbReference type="ARBA" id="ARBA00012513"/>
    </source>
</evidence>
<organism evidence="11 12">
    <name type="scientific">Kitasatospora xanthocidica</name>
    <dbReference type="NCBI Taxonomy" id="83382"/>
    <lineage>
        <taxon>Bacteria</taxon>
        <taxon>Bacillati</taxon>
        <taxon>Actinomycetota</taxon>
        <taxon>Actinomycetes</taxon>
        <taxon>Kitasatosporales</taxon>
        <taxon>Streptomycetaceae</taxon>
        <taxon>Kitasatospora</taxon>
    </lineage>
</organism>
<dbReference type="Pfam" id="PF25816">
    <property type="entry name" value="RamC_N"/>
    <property type="match status" value="1"/>
</dbReference>
<dbReference type="PROSITE" id="PS50011">
    <property type="entry name" value="PROTEIN_KINASE_DOM"/>
    <property type="match status" value="1"/>
</dbReference>
<comment type="catalytic activity">
    <reaction evidence="7">
        <text>L-threonyl-[protein] + ATP = O-phospho-L-threonyl-[protein] + ADP + H(+)</text>
        <dbReference type="Rhea" id="RHEA:46608"/>
        <dbReference type="Rhea" id="RHEA-COMP:11060"/>
        <dbReference type="Rhea" id="RHEA-COMP:11605"/>
        <dbReference type="ChEBI" id="CHEBI:15378"/>
        <dbReference type="ChEBI" id="CHEBI:30013"/>
        <dbReference type="ChEBI" id="CHEBI:30616"/>
        <dbReference type="ChEBI" id="CHEBI:61977"/>
        <dbReference type="ChEBI" id="CHEBI:456216"/>
        <dbReference type="EC" id="2.7.11.1"/>
    </reaction>
</comment>
<protein>
    <recommendedName>
        <fullName evidence="1">non-specific serine/threonine protein kinase</fullName>
        <ecNumber evidence="1">2.7.11.1</ecNumber>
    </recommendedName>
</protein>
<dbReference type="EC" id="2.7.11.1" evidence="1"/>
<evidence type="ECO:0000256" key="2">
    <source>
        <dbReference type="ARBA" id="ARBA00022527"/>
    </source>
</evidence>
<keyword evidence="6" id="KW-0067">ATP-binding</keyword>
<dbReference type="Gene3D" id="1.10.510.10">
    <property type="entry name" value="Transferase(Phosphotransferase) domain 1"/>
    <property type="match status" value="1"/>
</dbReference>
<evidence type="ECO:0000256" key="3">
    <source>
        <dbReference type="ARBA" id="ARBA00022679"/>
    </source>
</evidence>
<evidence type="ECO:0000256" key="9">
    <source>
        <dbReference type="SAM" id="MobiDB-lite"/>
    </source>
</evidence>
<reference evidence="11 12" key="1">
    <citation type="submission" date="2018-08" db="EMBL/GenBank/DDBJ databases">
        <title>Diversity &amp; Physiological Properties of Lignin-Decomposing Actinobacteria from Soil.</title>
        <authorList>
            <person name="Roh S.G."/>
            <person name="Kim S.B."/>
        </authorList>
    </citation>
    <scope>NUCLEOTIDE SEQUENCE [LARGE SCALE GENOMIC DNA]</scope>
    <source>
        <strain evidence="11 12">MMS17-GH009</strain>
    </source>
</reference>
<dbReference type="RefSeq" id="WP_117486817.1">
    <property type="nucleotide sequence ID" value="NZ_QVIG01000001.1"/>
</dbReference>
<dbReference type="SMART" id="SM01260">
    <property type="entry name" value="LANC_like"/>
    <property type="match status" value="1"/>
</dbReference>
<sequence>MDDRYERHCFADPLFYDDPARAEHADDRFAAATAPLPPGWERHEHGPWISLRPPHARLPEQGWKVHVSATPDEAEQVVDQVLAYCLEHGLTWKFLRGRATVLALNSKYADRRASGKLITLYPEDDTRLARVLDDLSTLLKAVPGPYVLSDLRYREGPLYLRYGSFVERHCTDERGRRVPAMRGPDGALVPDTRGTVFTVPDWAPVPELVSAQLAADAAREAEAPADFPFEVVKALHFSNGGGIYLATDRRDGRQVVLREARPHAGLDYAGRDAVQRLLSERRVLEALAGVDFVPALYEYRQVWEHHYLVEEYIEGERLEDVFTRTCPLTHPDPDEAELAAYTDWALDVLDQVGGMLAALHERGLVFGDLHPNNVMVRPDGRCALVDFEIAFPADDPAAPPLGAPGFVSPKARRGTAVDAYALAALRLYLFLPLNIQLGLDSGKAELAGREISRRYPVPAGFGAEVAEALHRAAGGKLPAGATERAPGAADGAAGPARPAWPQEPSADTAAWRPVLDSLAAGILAMATPDRTDRLFPGDVEQFGPGHGGLGLSYGAAGVLYALRACGRPAPPEHTDWLVARANAAADLPPGLYDGLTGIAWTLARLGATREADALVERLLATEAPADPGLGSGRAGIALGLLDLADVLGRERLADRALALGHELARDEPAPRLRGLLDGWSGQAALFLRLYGHTGERRWLTAAEAALGRELDEADVTDGMLFLVEDRHRRKLPYLAAGGVGTARLISELARHSGADRPDGAGRLPGRFAQATAAADRACLPDLIAAAGLFEGRAGLVLHLLRGGRRAEADRHLRLLEWHVMNHRGHLAFPGRRSMRLSADLATGAAGVLVALHEAVLGPVPLPGITDFPGPEASRP</sequence>
<dbReference type="InterPro" id="IPR053524">
    <property type="entry name" value="Aerial_hyphae_peptide-synth"/>
</dbReference>
<dbReference type="PANTHER" id="PTHR24363">
    <property type="entry name" value="SERINE/THREONINE PROTEIN KINASE"/>
    <property type="match status" value="1"/>
</dbReference>
<dbReference type="GO" id="GO:0004674">
    <property type="term" value="F:protein serine/threonine kinase activity"/>
    <property type="evidence" value="ECO:0007669"/>
    <property type="project" value="UniProtKB-KW"/>
</dbReference>
<dbReference type="PANTHER" id="PTHR24363:SF0">
    <property type="entry name" value="SERINE_THREONINE KINASE LIKE DOMAIN CONTAINING 1"/>
    <property type="match status" value="1"/>
</dbReference>
<evidence type="ECO:0000256" key="8">
    <source>
        <dbReference type="ARBA" id="ARBA00048679"/>
    </source>
</evidence>
<dbReference type="SUPFAM" id="SSF56112">
    <property type="entry name" value="Protein kinase-like (PK-like)"/>
    <property type="match status" value="1"/>
</dbReference>
<evidence type="ECO:0000256" key="6">
    <source>
        <dbReference type="ARBA" id="ARBA00022840"/>
    </source>
</evidence>
<name>A0A372ZSJ9_9ACTN</name>
<evidence type="ECO:0000256" key="5">
    <source>
        <dbReference type="ARBA" id="ARBA00022777"/>
    </source>
</evidence>
<dbReference type="InterPro" id="IPR007822">
    <property type="entry name" value="LANC-like"/>
</dbReference>
<comment type="catalytic activity">
    <reaction evidence="8">
        <text>L-seryl-[protein] + ATP = O-phospho-L-seryl-[protein] + ADP + H(+)</text>
        <dbReference type="Rhea" id="RHEA:17989"/>
        <dbReference type="Rhea" id="RHEA-COMP:9863"/>
        <dbReference type="Rhea" id="RHEA-COMP:11604"/>
        <dbReference type="ChEBI" id="CHEBI:15378"/>
        <dbReference type="ChEBI" id="CHEBI:29999"/>
        <dbReference type="ChEBI" id="CHEBI:30616"/>
        <dbReference type="ChEBI" id="CHEBI:83421"/>
        <dbReference type="ChEBI" id="CHEBI:456216"/>
        <dbReference type="EC" id="2.7.11.1"/>
    </reaction>
</comment>
<feature type="region of interest" description="Disordered" evidence="9">
    <location>
        <begin position="476"/>
        <end position="504"/>
    </location>
</feature>
<dbReference type="InterPro" id="IPR057929">
    <property type="entry name" value="RamC_N"/>
</dbReference>
<dbReference type="Proteomes" id="UP000263377">
    <property type="component" value="Unassembled WGS sequence"/>
</dbReference>
<dbReference type="Pfam" id="PF00069">
    <property type="entry name" value="Pkinase"/>
    <property type="match status" value="1"/>
</dbReference>
<dbReference type="GO" id="GO:0031179">
    <property type="term" value="P:peptide modification"/>
    <property type="evidence" value="ECO:0007669"/>
    <property type="project" value="InterPro"/>
</dbReference>
<dbReference type="NCBIfam" id="NF038151">
    <property type="entry name" value="lanthi_synth_III"/>
    <property type="match status" value="1"/>
</dbReference>
<keyword evidence="5" id="KW-0418">Kinase</keyword>
<dbReference type="EMBL" id="QVIG01000001">
    <property type="protein sequence ID" value="RGD58165.1"/>
    <property type="molecule type" value="Genomic_DNA"/>
</dbReference>
<keyword evidence="3" id="KW-0808">Transferase</keyword>
<evidence type="ECO:0000259" key="10">
    <source>
        <dbReference type="PROSITE" id="PS50011"/>
    </source>
</evidence>
<evidence type="ECO:0000313" key="11">
    <source>
        <dbReference type="EMBL" id="RGD58165.1"/>
    </source>
</evidence>
<comment type="caution">
    <text evidence="11">The sequence shown here is derived from an EMBL/GenBank/DDBJ whole genome shotgun (WGS) entry which is preliminary data.</text>
</comment>
<keyword evidence="4" id="KW-0547">Nucleotide-binding</keyword>
<dbReference type="SMART" id="SM00220">
    <property type="entry name" value="S_TKc"/>
    <property type="match status" value="1"/>
</dbReference>
<dbReference type="AlphaFoldDB" id="A0A372ZSJ9"/>
<accession>A0A372ZSJ9</accession>
<dbReference type="CDD" id="cd04791">
    <property type="entry name" value="LanC_SerThrkinase"/>
    <property type="match status" value="1"/>
</dbReference>
<dbReference type="InterPro" id="IPR058053">
    <property type="entry name" value="RamC_C"/>
</dbReference>
<evidence type="ECO:0000313" key="12">
    <source>
        <dbReference type="Proteomes" id="UP000263377"/>
    </source>
</evidence>
<keyword evidence="2" id="KW-0723">Serine/threonine-protein kinase</keyword>
<dbReference type="InterPro" id="IPR000719">
    <property type="entry name" value="Prot_kinase_dom"/>
</dbReference>
<evidence type="ECO:0000256" key="4">
    <source>
        <dbReference type="ARBA" id="ARBA00022741"/>
    </source>
</evidence>
<dbReference type="Gene3D" id="1.50.10.20">
    <property type="match status" value="1"/>
</dbReference>
<dbReference type="GO" id="GO:0005524">
    <property type="term" value="F:ATP binding"/>
    <property type="evidence" value="ECO:0007669"/>
    <property type="project" value="UniProtKB-KW"/>
</dbReference>
<gene>
    <name evidence="11" type="ORF">DR950_10520</name>
</gene>
<dbReference type="SUPFAM" id="SSF158745">
    <property type="entry name" value="LanC-like"/>
    <property type="match status" value="1"/>
</dbReference>
<evidence type="ECO:0000256" key="7">
    <source>
        <dbReference type="ARBA" id="ARBA00047899"/>
    </source>
</evidence>
<dbReference type="InterPro" id="IPR011009">
    <property type="entry name" value="Kinase-like_dom_sf"/>
</dbReference>
<feature type="compositionally biased region" description="Low complexity" evidence="9">
    <location>
        <begin position="484"/>
        <end position="499"/>
    </location>
</feature>